<proteinExistence type="predicted"/>
<dbReference type="InterPro" id="IPR052455">
    <property type="entry name" value="Tricalbin_domain"/>
</dbReference>
<reference evidence="2 3" key="1">
    <citation type="journal article" date="2017" name="Mol. Biol. Evol.">
        <title>The 4-celled Tetrabaena socialis nuclear genome reveals the essential components for genetic control of cell number at the origin of multicellularity in the volvocine lineage.</title>
        <authorList>
            <person name="Featherston J."/>
            <person name="Arakaki Y."/>
            <person name="Hanschen E.R."/>
            <person name="Ferris P.J."/>
            <person name="Michod R.E."/>
            <person name="Olson B.J.S.C."/>
            <person name="Nozaki H."/>
            <person name="Durand P.M."/>
        </authorList>
    </citation>
    <scope>NUCLEOTIDE SEQUENCE [LARGE SCALE GENOMIC DNA]</scope>
    <source>
        <strain evidence="2 3">NIES-571</strain>
    </source>
</reference>
<feature type="compositionally biased region" description="Gly residues" evidence="1">
    <location>
        <begin position="350"/>
        <end position="359"/>
    </location>
</feature>
<dbReference type="AlphaFoldDB" id="A0A2J8AGN5"/>
<accession>A0A2J8AGN5</accession>
<comment type="caution">
    <text evidence="2">The sequence shown here is derived from an EMBL/GenBank/DDBJ whole genome shotgun (WGS) entry which is preliminary data.</text>
</comment>
<organism evidence="2 3">
    <name type="scientific">Tetrabaena socialis</name>
    <dbReference type="NCBI Taxonomy" id="47790"/>
    <lineage>
        <taxon>Eukaryota</taxon>
        <taxon>Viridiplantae</taxon>
        <taxon>Chlorophyta</taxon>
        <taxon>core chlorophytes</taxon>
        <taxon>Chlorophyceae</taxon>
        <taxon>CS clade</taxon>
        <taxon>Chlamydomonadales</taxon>
        <taxon>Tetrabaenaceae</taxon>
        <taxon>Tetrabaena</taxon>
    </lineage>
</organism>
<name>A0A2J8AGN5_9CHLO</name>
<protein>
    <submittedName>
        <fullName evidence="2">Uncharacterized protein</fullName>
    </submittedName>
</protein>
<dbReference type="PANTHER" id="PTHR46980">
    <property type="entry name" value="TRICALBIN-1-RELATED"/>
    <property type="match status" value="1"/>
</dbReference>
<evidence type="ECO:0000313" key="2">
    <source>
        <dbReference type="EMBL" id="PNH11671.1"/>
    </source>
</evidence>
<dbReference type="Proteomes" id="UP000236333">
    <property type="component" value="Unassembled WGS sequence"/>
</dbReference>
<sequence length="470" mass="46435">MCVGAGGAARGGWDHGTIEDAPLAGHQVTLLDLLRLLRQRRRTDATAQTFVAEQLRLAASNVMQVLFGLHASERLVASANCILAAPPYSACGVPVSTAAAAVAVAAAASAAVAGGGGREGRLYVTARVLSYSTMLASDLRGITDVTFKLRLKDLREVHRGESADSLVLTTAEGDVYGFNSFGAGERDRLLGLLLGTSPLLPTLTSLLPPSHSTAAGGASPRTSSPRHSAAAALAAQLAPGGIASPRNTTPRGSLLGPGGLARPPLPPALGRATSVERRAGAAMAAMAAVSGAAATMTSSAAATTLMSAATAQAAAAVATAKPSGQAALAGATSAVAGAVAAALAHTGGGGSNAAAAGGGAPPPPRLSESGALPLLSTPCHLVNVLRNKDGMLHLFGARLDFACAADPPASRSVPLADINNVTQRPGGWGGGSVLVLSVEGGKVPLMFGGMGDAVLAALKQSISELCYANG</sequence>
<dbReference type="OrthoDB" id="551257at2759"/>
<keyword evidence="3" id="KW-1185">Reference proteome</keyword>
<feature type="region of interest" description="Disordered" evidence="1">
    <location>
        <begin position="350"/>
        <end position="371"/>
    </location>
</feature>
<feature type="region of interest" description="Disordered" evidence="1">
    <location>
        <begin position="240"/>
        <end position="265"/>
    </location>
</feature>
<dbReference type="EMBL" id="PGGS01000024">
    <property type="protein sequence ID" value="PNH11671.1"/>
    <property type="molecule type" value="Genomic_DNA"/>
</dbReference>
<gene>
    <name evidence="2" type="ORF">TSOC_001454</name>
</gene>
<evidence type="ECO:0000256" key="1">
    <source>
        <dbReference type="SAM" id="MobiDB-lite"/>
    </source>
</evidence>
<evidence type="ECO:0000313" key="3">
    <source>
        <dbReference type="Proteomes" id="UP000236333"/>
    </source>
</evidence>
<dbReference type="PANTHER" id="PTHR46980:SF2">
    <property type="entry name" value="TRICALBIN-1-RELATED"/>
    <property type="match status" value="1"/>
</dbReference>